<dbReference type="InterPro" id="IPR003034">
    <property type="entry name" value="SAP_dom"/>
</dbReference>
<evidence type="ECO:0000313" key="2">
    <source>
        <dbReference type="EMBL" id="CAG8668207.1"/>
    </source>
</evidence>
<dbReference type="AlphaFoldDB" id="A0A9N9HA05"/>
<accession>A0A9N9HA05</accession>
<evidence type="ECO:0000313" key="3">
    <source>
        <dbReference type="Proteomes" id="UP000789759"/>
    </source>
</evidence>
<dbReference type="EMBL" id="CAJVQA010008207">
    <property type="protein sequence ID" value="CAG8668207.1"/>
    <property type="molecule type" value="Genomic_DNA"/>
</dbReference>
<dbReference type="InterPro" id="IPR036361">
    <property type="entry name" value="SAP_dom_sf"/>
</dbReference>
<dbReference type="SUPFAM" id="SSF68906">
    <property type="entry name" value="SAP domain"/>
    <property type="match status" value="1"/>
</dbReference>
<protein>
    <submittedName>
        <fullName evidence="2">8355_t:CDS:1</fullName>
    </submittedName>
</protein>
<organism evidence="2 3">
    <name type="scientific">Cetraspora pellucida</name>
    <dbReference type="NCBI Taxonomy" id="1433469"/>
    <lineage>
        <taxon>Eukaryota</taxon>
        <taxon>Fungi</taxon>
        <taxon>Fungi incertae sedis</taxon>
        <taxon>Mucoromycota</taxon>
        <taxon>Glomeromycotina</taxon>
        <taxon>Glomeromycetes</taxon>
        <taxon>Diversisporales</taxon>
        <taxon>Gigasporaceae</taxon>
        <taxon>Cetraspora</taxon>
    </lineage>
</organism>
<keyword evidence="3" id="KW-1185">Reference proteome</keyword>
<proteinExistence type="predicted"/>
<sequence>MSVEALKNLCTWLNLGTEGNKTDLIERLTFVNDMFQREQNSWKENMESEALETTYGEEETNHEDMFHCESPVFSISPRPSSDDESCEKRLKKVKRKSKNTVNIKALLKEIKHL</sequence>
<dbReference type="Proteomes" id="UP000789759">
    <property type="component" value="Unassembled WGS sequence"/>
</dbReference>
<dbReference type="PROSITE" id="PS50800">
    <property type="entry name" value="SAP"/>
    <property type="match status" value="1"/>
</dbReference>
<name>A0A9N9HA05_9GLOM</name>
<feature type="domain" description="SAP" evidence="1">
    <location>
        <begin position="1"/>
        <end position="32"/>
    </location>
</feature>
<gene>
    <name evidence="2" type="ORF">CPELLU_LOCUS10136</name>
</gene>
<evidence type="ECO:0000259" key="1">
    <source>
        <dbReference type="PROSITE" id="PS50800"/>
    </source>
</evidence>
<dbReference type="Gene3D" id="1.10.720.30">
    <property type="entry name" value="SAP domain"/>
    <property type="match status" value="1"/>
</dbReference>
<reference evidence="2" key="1">
    <citation type="submission" date="2021-06" db="EMBL/GenBank/DDBJ databases">
        <authorList>
            <person name="Kallberg Y."/>
            <person name="Tangrot J."/>
            <person name="Rosling A."/>
        </authorList>
    </citation>
    <scope>NUCLEOTIDE SEQUENCE</scope>
    <source>
        <strain evidence="2">FL966</strain>
    </source>
</reference>
<dbReference type="OrthoDB" id="10693612at2759"/>
<comment type="caution">
    <text evidence="2">The sequence shown here is derived from an EMBL/GenBank/DDBJ whole genome shotgun (WGS) entry which is preliminary data.</text>
</comment>